<protein>
    <recommendedName>
        <fullName evidence="6">Chaoptin</fullName>
    </recommendedName>
</protein>
<accession>A0A921YL74</accession>
<name>A0A921YL74_MANSE</name>
<dbReference type="Gene3D" id="3.80.10.10">
    <property type="entry name" value="Ribonuclease Inhibitor"/>
    <property type="match status" value="8"/>
</dbReference>
<gene>
    <name evidence="4" type="ORF">O3G_MSEX001847</name>
</gene>
<evidence type="ECO:0000313" key="4">
    <source>
        <dbReference type="EMBL" id="KAG6441480.1"/>
    </source>
</evidence>
<dbReference type="InterPro" id="IPR032675">
    <property type="entry name" value="LRR_dom_sf"/>
</dbReference>
<dbReference type="SUPFAM" id="SSF52058">
    <property type="entry name" value="L domain-like"/>
    <property type="match status" value="3"/>
</dbReference>
<dbReference type="SMART" id="SM00365">
    <property type="entry name" value="LRR_SD22"/>
    <property type="match status" value="14"/>
</dbReference>
<dbReference type="InterPro" id="IPR001611">
    <property type="entry name" value="Leu-rich_rpt"/>
</dbReference>
<keyword evidence="1" id="KW-0433">Leucine-rich repeat</keyword>
<dbReference type="PANTHER" id="PTHR45712">
    <property type="entry name" value="AGAP008170-PA"/>
    <property type="match status" value="1"/>
</dbReference>
<evidence type="ECO:0000256" key="1">
    <source>
        <dbReference type="ARBA" id="ARBA00022614"/>
    </source>
</evidence>
<dbReference type="Proteomes" id="UP000791440">
    <property type="component" value="Unassembled WGS sequence"/>
</dbReference>
<dbReference type="PANTHER" id="PTHR45712:SF22">
    <property type="entry name" value="INSULIN-LIKE GROWTH FACTOR-BINDING PROTEIN COMPLEX ACID LABILE SUBUNIT"/>
    <property type="match status" value="1"/>
</dbReference>
<comment type="caution">
    <text evidence="4">The sequence shown here is derived from an EMBL/GenBank/DDBJ whole genome shotgun (WGS) entry which is preliminary data.</text>
</comment>
<dbReference type="PRINTS" id="PR00019">
    <property type="entry name" value="LEURICHRPT"/>
</dbReference>
<organism evidence="4 5">
    <name type="scientific">Manduca sexta</name>
    <name type="common">Tobacco hawkmoth</name>
    <name type="synonym">Tobacco hornworm</name>
    <dbReference type="NCBI Taxonomy" id="7130"/>
    <lineage>
        <taxon>Eukaryota</taxon>
        <taxon>Metazoa</taxon>
        <taxon>Ecdysozoa</taxon>
        <taxon>Arthropoda</taxon>
        <taxon>Hexapoda</taxon>
        <taxon>Insecta</taxon>
        <taxon>Pterygota</taxon>
        <taxon>Neoptera</taxon>
        <taxon>Endopterygota</taxon>
        <taxon>Lepidoptera</taxon>
        <taxon>Glossata</taxon>
        <taxon>Ditrysia</taxon>
        <taxon>Bombycoidea</taxon>
        <taxon>Sphingidae</taxon>
        <taxon>Sphinginae</taxon>
        <taxon>Sphingini</taxon>
        <taxon>Manduca</taxon>
    </lineage>
</organism>
<sequence length="1375" mass="158495">MKITVCYKRRRNDRDVLQIIPLLLVLLTVLRAQNTLGCPDFTRTSKCSCYTSEDGLFLDCQYADIKDVNNALKSVSYVHSLSVYDLEDNEDVLVPHFIPQGVCIKHIHISRTSIKDIGDDTFMPLRKCLETLSFESSKLKVIPQKALSGMLKLLSIDLTSNYIEEIPSYSFYGLPLVKLNIKANVLRDISETAFTGLELSLTKIDLSENNLTTFPIAAIANLRHLRSLTLAWNEISSFPTIENADLISLEYLNMNSNNFEFISEDCLKFCPSLVTLSFHFNFINNIHYKAFYPLANLKSLDLSYNRIKVLNPNIFQMNHYLEFVDLSYNHLHHIHGLFCNLPSLTEIFLNHNNILDVPMDSFLNSNKIKLIHLDKNCISYIHGESFSHLENLVKIHLEFNYLHQVPHNIFINNRNIIKIRLDNNMFSEINNHTLGSLINVNEIRFNNNKLKFISKYSFANSAKVEEIHLDHNEITFIESGAFTEMRDLKYLSLHNNYLINLNDVLPKSSSNLLTLHLEFNSLSLISNFMFQSQNNLNYFSLRYNHIKFVTKNTFRNLNFITRLELDNNEISIIEDFSLQHLNSTRSLDLQNNFIRNITNYTFFGLSELEDLDVSYNAITFIYDMAFETLKKLRSLNLSFNPLRVLHKNMFQQSLPLSSLYVDNCEVEHIENDTFFGLNNLKTLSLKNNSLKSVDLASINVPGLKHLSLSFNVLDSLPADSFSQLPLLEVLYLEHCNIEHIFEGTFKYNRNLLRLNLAQNIISTIPSNLLVAGNSMSEFNISNNFLDYMPYDAFYDFTEVETLDVADNLLPKIELTGLEKLIKLKYLTLRKNEIKSIIVRKKLEFNELISFDISYNRLENLPVVIFDIFPNILYVNVSNNDIVHFDFLLSYKRVGISLMNVDISKNPTVSWTMSNRIDNNSLVANLYELHICATNMTNVDDITFELFTNLRHLYLKFNKIRRLPISPFLTLIFLENLDLSYNRISQLKTSNFRGLTKLRTLCLSNNNIESMESFADELNDLKLLDLSHNKLQNILNEDLIHLKELTVLNLSHNYIKYISVTAFRNLNKIIQIDLDHNKLQSIPLELLASVENHIQEISVKDNIILCSCQKDNTWVWIQDHPKIIKPNAVTCLNNEYPKEKCDIPVISQLSVDKHKDNSVSVSWFIRNRTAIKALQMLYYGEDVNSDVNTIYLEKNEVSARITDLERNMNYVVCIITLAEDPIEYEEEETLENNRTAIIVDQINVTATISQDIAATILMRSPSSECISFNTFENKLITKLPAKNKVGLASVLNRRLGLIVGCTLGFIVFFIMVSVLLYTKIKERKRIAKSDPAWSEMNDYHSVASKDEILQNSTSASTDNILLGMAKNRKLSLEHLN</sequence>
<dbReference type="SUPFAM" id="SSF52047">
    <property type="entry name" value="RNI-like"/>
    <property type="match status" value="1"/>
</dbReference>
<dbReference type="EMBL" id="JH668286">
    <property type="protein sequence ID" value="KAG6441480.1"/>
    <property type="molecule type" value="Genomic_DNA"/>
</dbReference>
<dbReference type="SMART" id="SM00369">
    <property type="entry name" value="LRR_TYP"/>
    <property type="match status" value="29"/>
</dbReference>
<evidence type="ECO:0000256" key="3">
    <source>
        <dbReference type="SAM" id="Phobius"/>
    </source>
</evidence>
<evidence type="ECO:0000256" key="2">
    <source>
        <dbReference type="ARBA" id="ARBA00022737"/>
    </source>
</evidence>
<dbReference type="Pfam" id="PF13855">
    <property type="entry name" value="LRR_8"/>
    <property type="match status" value="9"/>
</dbReference>
<keyword evidence="3" id="KW-0812">Transmembrane</keyword>
<dbReference type="InterPro" id="IPR050333">
    <property type="entry name" value="SLRP"/>
</dbReference>
<dbReference type="InterPro" id="IPR003591">
    <property type="entry name" value="Leu-rich_rpt_typical-subtyp"/>
</dbReference>
<keyword evidence="3" id="KW-0472">Membrane</keyword>
<reference evidence="4" key="1">
    <citation type="journal article" date="2016" name="Insect Biochem. Mol. Biol.">
        <title>Multifaceted biological insights from a draft genome sequence of the tobacco hornworm moth, Manduca sexta.</title>
        <authorList>
            <person name="Kanost M.R."/>
            <person name="Arrese E.L."/>
            <person name="Cao X."/>
            <person name="Chen Y.R."/>
            <person name="Chellapilla S."/>
            <person name="Goldsmith M.R."/>
            <person name="Grosse-Wilde E."/>
            <person name="Heckel D.G."/>
            <person name="Herndon N."/>
            <person name="Jiang H."/>
            <person name="Papanicolaou A."/>
            <person name="Qu J."/>
            <person name="Soulages J.L."/>
            <person name="Vogel H."/>
            <person name="Walters J."/>
            <person name="Waterhouse R.M."/>
            <person name="Ahn S.J."/>
            <person name="Almeida F.C."/>
            <person name="An C."/>
            <person name="Aqrawi P."/>
            <person name="Bretschneider A."/>
            <person name="Bryant W.B."/>
            <person name="Bucks S."/>
            <person name="Chao H."/>
            <person name="Chevignon G."/>
            <person name="Christen J.M."/>
            <person name="Clarke D.F."/>
            <person name="Dittmer N.T."/>
            <person name="Ferguson L.C.F."/>
            <person name="Garavelou S."/>
            <person name="Gordon K.H.J."/>
            <person name="Gunaratna R.T."/>
            <person name="Han Y."/>
            <person name="Hauser F."/>
            <person name="He Y."/>
            <person name="Heidel-Fischer H."/>
            <person name="Hirsh A."/>
            <person name="Hu Y."/>
            <person name="Jiang H."/>
            <person name="Kalra D."/>
            <person name="Klinner C."/>
            <person name="Konig C."/>
            <person name="Kovar C."/>
            <person name="Kroll A.R."/>
            <person name="Kuwar S.S."/>
            <person name="Lee S.L."/>
            <person name="Lehman R."/>
            <person name="Li K."/>
            <person name="Li Z."/>
            <person name="Liang H."/>
            <person name="Lovelace S."/>
            <person name="Lu Z."/>
            <person name="Mansfield J.H."/>
            <person name="McCulloch K.J."/>
            <person name="Mathew T."/>
            <person name="Morton B."/>
            <person name="Muzny D.M."/>
            <person name="Neunemann D."/>
            <person name="Ongeri F."/>
            <person name="Pauchet Y."/>
            <person name="Pu L.L."/>
            <person name="Pyrousis I."/>
            <person name="Rao X.J."/>
            <person name="Redding A."/>
            <person name="Roesel C."/>
            <person name="Sanchez-Gracia A."/>
            <person name="Schaack S."/>
            <person name="Shukla A."/>
            <person name="Tetreau G."/>
            <person name="Wang Y."/>
            <person name="Xiong G.H."/>
            <person name="Traut W."/>
            <person name="Walsh T.K."/>
            <person name="Worley K.C."/>
            <person name="Wu D."/>
            <person name="Wu W."/>
            <person name="Wu Y.Q."/>
            <person name="Zhang X."/>
            <person name="Zou Z."/>
            <person name="Zucker H."/>
            <person name="Briscoe A.D."/>
            <person name="Burmester T."/>
            <person name="Clem R.J."/>
            <person name="Feyereisen R."/>
            <person name="Grimmelikhuijzen C.J.P."/>
            <person name="Hamodrakas S.J."/>
            <person name="Hansson B.S."/>
            <person name="Huguet E."/>
            <person name="Jermiin L.S."/>
            <person name="Lan Q."/>
            <person name="Lehman H.K."/>
            <person name="Lorenzen M."/>
            <person name="Merzendorfer H."/>
            <person name="Michalopoulos I."/>
            <person name="Morton D.B."/>
            <person name="Muthukrishnan S."/>
            <person name="Oakeshott J.G."/>
            <person name="Palmer W."/>
            <person name="Park Y."/>
            <person name="Passarelli A.L."/>
            <person name="Rozas J."/>
            <person name="Schwartz L.M."/>
            <person name="Smith W."/>
            <person name="Southgate A."/>
            <person name="Vilcinskas A."/>
            <person name="Vogt R."/>
            <person name="Wang P."/>
            <person name="Werren J."/>
            <person name="Yu X.Q."/>
            <person name="Zhou J.J."/>
            <person name="Brown S.J."/>
            <person name="Scherer S.E."/>
            <person name="Richards S."/>
            <person name="Blissard G.W."/>
        </authorList>
    </citation>
    <scope>NUCLEOTIDE SEQUENCE</scope>
</reference>
<evidence type="ECO:0008006" key="6">
    <source>
        <dbReference type="Google" id="ProtNLM"/>
    </source>
</evidence>
<dbReference type="PROSITE" id="PS51450">
    <property type="entry name" value="LRR"/>
    <property type="match status" value="10"/>
</dbReference>
<keyword evidence="3" id="KW-1133">Transmembrane helix</keyword>
<dbReference type="EMBL" id="JH668286">
    <property type="protein sequence ID" value="KAG6441481.1"/>
    <property type="molecule type" value="Genomic_DNA"/>
</dbReference>
<keyword evidence="5" id="KW-1185">Reference proteome</keyword>
<keyword evidence="2" id="KW-0677">Repeat</keyword>
<proteinExistence type="predicted"/>
<feature type="transmembrane region" description="Helical" evidence="3">
    <location>
        <begin position="1294"/>
        <end position="1317"/>
    </location>
</feature>
<evidence type="ECO:0000313" key="5">
    <source>
        <dbReference type="Proteomes" id="UP000791440"/>
    </source>
</evidence>
<reference evidence="4" key="2">
    <citation type="submission" date="2020-12" db="EMBL/GenBank/DDBJ databases">
        <authorList>
            <person name="Kanost M."/>
        </authorList>
    </citation>
    <scope>NUCLEOTIDE SEQUENCE</scope>
</reference>